<gene>
    <name evidence="2" type="ORF">ACJRO7_004894</name>
</gene>
<name>A0ABD3J412_EUCGL</name>
<dbReference type="AlphaFoldDB" id="A0ABD3J412"/>
<feature type="compositionally biased region" description="Low complexity" evidence="1">
    <location>
        <begin position="189"/>
        <end position="204"/>
    </location>
</feature>
<evidence type="ECO:0000256" key="1">
    <source>
        <dbReference type="SAM" id="MobiDB-lite"/>
    </source>
</evidence>
<keyword evidence="3" id="KW-1185">Reference proteome</keyword>
<accession>A0ABD3J412</accession>
<evidence type="ECO:0000313" key="2">
    <source>
        <dbReference type="EMBL" id="KAL3719978.1"/>
    </source>
</evidence>
<sequence length="238" mass="26316">MASQPNNRSFSGSSPTMMMTFPQETTASLTRQPMMNEEMTRDSAIDTNTGLIFDDSFMWSKEWPSMKADHLPQNLMPLTYQQNPSTFSSTLNPVVVTDDLIPQGGPHLMPPGLENHILSSRKSEDHKKIIVLSRLAESSKKRKASSEGISDMPGFFLLHSENTVDNPSDMSAEANSSDVNDINGEANISSSTSKKCSSASDASKGTFYSRPPKERVVVGSNCSWYTRVHRHASQCVYR</sequence>
<reference evidence="2 3" key="1">
    <citation type="submission" date="2024-11" db="EMBL/GenBank/DDBJ databases">
        <title>Chromosome-level genome assembly of Eucalyptus globulus Labill. provides insights into its genome evolution.</title>
        <authorList>
            <person name="Li X."/>
        </authorList>
    </citation>
    <scope>NUCLEOTIDE SEQUENCE [LARGE SCALE GENOMIC DNA]</scope>
    <source>
        <strain evidence="2">CL2024</strain>
        <tissue evidence="2">Fresh tender leaves</tissue>
    </source>
</reference>
<feature type="region of interest" description="Disordered" evidence="1">
    <location>
        <begin position="160"/>
        <end position="209"/>
    </location>
</feature>
<organism evidence="2 3">
    <name type="scientific">Eucalyptus globulus</name>
    <name type="common">Tasmanian blue gum</name>
    <dbReference type="NCBI Taxonomy" id="34317"/>
    <lineage>
        <taxon>Eukaryota</taxon>
        <taxon>Viridiplantae</taxon>
        <taxon>Streptophyta</taxon>
        <taxon>Embryophyta</taxon>
        <taxon>Tracheophyta</taxon>
        <taxon>Spermatophyta</taxon>
        <taxon>Magnoliopsida</taxon>
        <taxon>eudicotyledons</taxon>
        <taxon>Gunneridae</taxon>
        <taxon>Pentapetalae</taxon>
        <taxon>rosids</taxon>
        <taxon>malvids</taxon>
        <taxon>Myrtales</taxon>
        <taxon>Myrtaceae</taxon>
        <taxon>Myrtoideae</taxon>
        <taxon>Eucalypteae</taxon>
        <taxon>Eucalyptus</taxon>
    </lineage>
</organism>
<evidence type="ECO:0000313" key="3">
    <source>
        <dbReference type="Proteomes" id="UP001634007"/>
    </source>
</evidence>
<comment type="caution">
    <text evidence="2">The sequence shown here is derived from an EMBL/GenBank/DDBJ whole genome shotgun (WGS) entry which is preliminary data.</text>
</comment>
<feature type="compositionally biased region" description="Polar residues" evidence="1">
    <location>
        <begin position="160"/>
        <end position="180"/>
    </location>
</feature>
<protein>
    <submittedName>
        <fullName evidence="2">Uncharacterized protein</fullName>
    </submittedName>
</protein>
<dbReference type="Proteomes" id="UP001634007">
    <property type="component" value="Unassembled WGS sequence"/>
</dbReference>
<dbReference type="EMBL" id="JBJKBG010000010">
    <property type="protein sequence ID" value="KAL3719978.1"/>
    <property type="molecule type" value="Genomic_DNA"/>
</dbReference>
<proteinExistence type="predicted"/>